<dbReference type="eggNOG" id="COG0356">
    <property type="taxonomic scope" value="Bacteria"/>
</dbReference>
<dbReference type="FunFam" id="1.20.120.220:FF:000003">
    <property type="entry name" value="ATP synthase subunit a"/>
    <property type="match status" value="1"/>
</dbReference>
<dbReference type="PATRIC" id="fig|1193729.4.peg.172"/>
<evidence type="ECO:0000256" key="10">
    <source>
        <dbReference type="ARBA" id="ARBA00023310"/>
    </source>
</evidence>
<evidence type="ECO:0000256" key="2">
    <source>
        <dbReference type="ARBA" id="ARBA00006810"/>
    </source>
</evidence>
<keyword evidence="6 11" id="KW-0375">Hydrogen ion transport</keyword>
<evidence type="ECO:0000256" key="4">
    <source>
        <dbReference type="ARBA" id="ARBA00022547"/>
    </source>
</evidence>
<evidence type="ECO:0000313" key="13">
    <source>
        <dbReference type="EMBL" id="AFX98487.1"/>
    </source>
</evidence>
<dbReference type="NCBIfam" id="TIGR01131">
    <property type="entry name" value="ATP_synt_6_or_A"/>
    <property type="match status" value="1"/>
</dbReference>
<dbReference type="SUPFAM" id="SSF81336">
    <property type="entry name" value="F1F0 ATP synthase subunit A"/>
    <property type="match status" value="1"/>
</dbReference>
<keyword evidence="10 11" id="KW-0066">ATP synthesis</keyword>
<dbReference type="InterPro" id="IPR035908">
    <property type="entry name" value="F0_ATP_A_sf"/>
</dbReference>
<evidence type="ECO:0000256" key="8">
    <source>
        <dbReference type="ARBA" id="ARBA00023065"/>
    </source>
</evidence>
<feature type="transmembrane region" description="Helical" evidence="11">
    <location>
        <begin position="186"/>
        <end position="209"/>
    </location>
</feature>
<dbReference type="GO" id="GO:0016787">
    <property type="term" value="F:hydrolase activity"/>
    <property type="evidence" value="ECO:0007669"/>
    <property type="project" value="UniProtKB-KW"/>
</dbReference>
<evidence type="ECO:0000256" key="3">
    <source>
        <dbReference type="ARBA" id="ARBA00022448"/>
    </source>
</evidence>
<dbReference type="InterPro" id="IPR000568">
    <property type="entry name" value="ATP_synth_F0_asu"/>
</dbReference>
<keyword evidence="11" id="KW-1003">Cell membrane</keyword>
<dbReference type="PRINTS" id="PR00123">
    <property type="entry name" value="ATPASEA"/>
</dbReference>
<dbReference type="Pfam" id="PF00119">
    <property type="entry name" value="ATP-synt_A"/>
    <property type="match status" value="1"/>
</dbReference>
<dbReference type="GO" id="GO:0005886">
    <property type="term" value="C:plasma membrane"/>
    <property type="evidence" value="ECO:0007669"/>
    <property type="project" value="UniProtKB-SubCell"/>
</dbReference>
<dbReference type="KEGG" id="thal:A1OE_287"/>
<name>K7YLY4_9PROT</name>
<evidence type="ECO:0000256" key="1">
    <source>
        <dbReference type="ARBA" id="ARBA00004141"/>
    </source>
</evidence>
<dbReference type="RefSeq" id="WP_015087985.1">
    <property type="nucleotide sequence ID" value="NC_019566.1"/>
</dbReference>
<comment type="subcellular location">
    <subcellularLocation>
        <location evidence="11 12">Cell membrane</location>
        <topology evidence="11 12">Multi-pass membrane protein</topology>
    </subcellularLocation>
    <subcellularLocation>
        <location evidence="1">Membrane</location>
        <topology evidence="1">Multi-pass membrane protein</topology>
    </subcellularLocation>
</comment>
<dbReference type="GO" id="GO:0045259">
    <property type="term" value="C:proton-transporting ATP synthase complex"/>
    <property type="evidence" value="ECO:0007669"/>
    <property type="project" value="UniProtKB-KW"/>
</dbReference>
<keyword evidence="8 11" id="KW-0406">Ion transport</keyword>
<gene>
    <name evidence="11 13" type="primary">atpB</name>
    <name evidence="13" type="ORF">A1OE_287</name>
</gene>
<feature type="transmembrane region" description="Helical" evidence="11">
    <location>
        <begin position="216"/>
        <end position="235"/>
    </location>
</feature>
<keyword evidence="7 11" id="KW-1133">Transmembrane helix</keyword>
<organism evidence="13 14">
    <name type="scientific">Candidatus Endolissoclinum faulkneri L2</name>
    <dbReference type="NCBI Taxonomy" id="1193729"/>
    <lineage>
        <taxon>Bacteria</taxon>
        <taxon>Pseudomonadati</taxon>
        <taxon>Pseudomonadota</taxon>
        <taxon>Alphaproteobacteria</taxon>
        <taxon>Rhodospirillales</taxon>
        <taxon>Rhodospirillaceae</taxon>
        <taxon>Candidatus Endolissoclinum</taxon>
    </lineage>
</organism>
<dbReference type="CDD" id="cd00310">
    <property type="entry name" value="ATP-synt_Fo_a_6"/>
    <property type="match status" value="1"/>
</dbReference>
<dbReference type="GO" id="GO:0046933">
    <property type="term" value="F:proton-transporting ATP synthase activity, rotational mechanism"/>
    <property type="evidence" value="ECO:0007669"/>
    <property type="project" value="UniProtKB-UniRule"/>
</dbReference>
<dbReference type="AlphaFoldDB" id="K7YLY4"/>
<dbReference type="InterPro" id="IPR045083">
    <property type="entry name" value="ATP_synth_F0_asu_bact/mt"/>
</dbReference>
<evidence type="ECO:0000256" key="9">
    <source>
        <dbReference type="ARBA" id="ARBA00023136"/>
    </source>
</evidence>
<keyword evidence="3 11" id="KW-0813">Transport</keyword>
<comment type="function">
    <text evidence="11 12">Key component of the proton channel; it plays a direct role in the translocation of protons across the membrane.</text>
</comment>
<evidence type="ECO:0000256" key="12">
    <source>
        <dbReference type="RuleBase" id="RU000483"/>
    </source>
</evidence>
<dbReference type="PROSITE" id="PS00449">
    <property type="entry name" value="ATPASE_A"/>
    <property type="match status" value="1"/>
</dbReference>
<accession>K7YLY4</accession>
<feature type="transmembrane region" description="Helical" evidence="11">
    <location>
        <begin position="24"/>
        <end position="45"/>
    </location>
</feature>
<proteinExistence type="inferred from homology"/>
<feature type="transmembrane region" description="Helical" evidence="11">
    <location>
        <begin position="114"/>
        <end position="134"/>
    </location>
</feature>
<evidence type="ECO:0000256" key="6">
    <source>
        <dbReference type="ARBA" id="ARBA00022781"/>
    </source>
</evidence>
<keyword evidence="13" id="KW-0378">Hydrolase</keyword>
<keyword evidence="4 11" id="KW-0138">CF(0)</keyword>
<keyword evidence="14" id="KW-1185">Reference proteome</keyword>
<dbReference type="Gene3D" id="1.20.120.220">
    <property type="entry name" value="ATP synthase, F0 complex, subunit A"/>
    <property type="match status" value="1"/>
</dbReference>
<dbReference type="HAMAP" id="MF_01393">
    <property type="entry name" value="ATP_synth_a_bact"/>
    <property type="match status" value="1"/>
</dbReference>
<dbReference type="HOGENOM" id="CLU_041018_0_2_5"/>
<evidence type="ECO:0000256" key="7">
    <source>
        <dbReference type="ARBA" id="ARBA00022989"/>
    </source>
</evidence>
<evidence type="ECO:0000313" key="14">
    <source>
        <dbReference type="Proteomes" id="UP000010077"/>
    </source>
</evidence>
<protein>
    <recommendedName>
        <fullName evidence="11 12">ATP synthase subunit a</fullName>
    </recommendedName>
    <alternativeName>
        <fullName evidence="11">ATP synthase F0 sector subunit a</fullName>
    </alternativeName>
    <alternativeName>
        <fullName evidence="11">F-ATPase subunit 6</fullName>
    </alternativeName>
</protein>
<evidence type="ECO:0000256" key="11">
    <source>
        <dbReference type="HAMAP-Rule" id="MF_01393"/>
    </source>
</evidence>
<keyword evidence="5 11" id="KW-0812">Transmembrane</keyword>
<dbReference type="Proteomes" id="UP000010077">
    <property type="component" value="Chromosome"/>
</dbReference>
<evidence type="ECO:0000256" key="5">
    <source>
        <dbReference type="ARBA" id="ARBA00022692"/>
    </source>
</evidence>
<dbReference type="PANTHER" id="PTHR11410:SF0">
    <property type="entry name" value="ATP SYNTHASE SUBUNIT A"/>
    <property type="match status" value="1"/>
</dbReference>
<dbReference type="EMBL" id="CP003539">
    <property type="protein sequence ID" value="AFX98487.1"/>
    <property type="molecule type" value="Genomic_DNA"/>
</dbReference>
<comment type="similarity">
    <text evidence="2 11 12">Belongs to the ATPase A chain family.</text>
</comment>
<dbReference type="STRING" id="1193729.A1OE_287"/>
<feature type="transmembrane region" description="Helical" evidence="11">
    <location>
        <begin position="84"/>
        <end position="108"/>
    </location>
</feature>
<keyword evidence="9 11" id="KW-0472">Membrane</keyword>
<dbReference type="NCBIfam" id="NF004482">
    <property type="entry name" value="PRK05815.2-4"/>
    <property type="match status" value="1"/>
</dbReference>
<dbReference type="InterPro" id="IPR023011">
    <property type="entry name" value="ATP_synth_F0_asu_AS"/>
</dbReference>
<feature type="transmembrane region" description="Helical" evidence="11">
    <location>
        <begin position="141"/>
        <end position="166"/>
    </location>
</feature>
<dbReference type="OrthoDB" id="9809130at2"/>
<sequence>MVSPVAQFQIKSIGPELNLFGIDISFNNSALFMILATILTCVFFMKSIKANYMVPNRIQSLAEMAYEFSINMLSENVGREGRAYFPWIFSLFMFILSGNLLGILPYSYTFTSQIIVTFSISITIFLCITVVAFIKHGIKFFTFFLPSGTPIYMAPLLIPIEILSYLSRPISLSVRLFANMMAGHTMMKVFGGFVVSLGVAGAAPLLVLVALTGFEVLVAVLQAYVFTILTCIYLYDALYLH</sequence>
<dbReference type="PANTHER" id="PTHR11410">
    <property type="entry name" value="ATP SYNTHASE SUBUNIT A"/>
    <property type="match status" value="1"/>
</dbReference>
<reference evidence="13 14" key="1">
    <citation type="journal article" date="2012" name="Proc. Natl. Acad. Sci. U.S.A.">
        <title>Genome streamlining and chemical defense in a coral reef symbiosis.</title>
        <authorList>
            <person name="Kwan J.C."/>
            <person name="Donia M.S."/>
            <person name="Han A.W."/>
            <person name="Hirose E."/>
            <person name="Haygood M.G."/>
            <person name="Schmidt E.W."/>
        </authorList>
    </citation>
    <scope>NUCLEOTIDE SEQUENCE [LARGE SCALE GENOMIC DNA]</scope>
    <source>
        <strain evidence="13 14">L2</strain>
    </source>
</reference>